<comment type="caution">
    <text evidence="6">The sequence shown here is derived from an EMBL/GenBank/DDBJ whole genome shotgun (WGS) entry which is preliminary data.</text>
</comment>
<dbReference type="InterPro" id="IPR036188">
    <property type="entry name" value="FAD/NAD-bd_sf"/>
</dbReference>
<dbReference type="GO" id="GO:0050660">
    <property type="term" value="F:flavin adenine dinucleotide binding"/>
    <property type="evidence" value="ECO:0007669"/>
    <property type="project" value="InterPro"/>
</dbReference>
<proteinExistence type="predicted"/>
<name>A0A402CMZ3_RHOWR</name>
<sequence>MMVTTGNVFVGAPGSKWFDNTLENLKASPFEHEIFDGDQAHARFPRLRIGEGELAVWEPNGGVSLVQPALLAIQQLGREAGVEVRYGEKVLDWSAADSGVVVRTASGEYGADRIVVTAGAFSNKVLGLNFPTRVERQVLANFRMDLDAERFPATYIAAPPGDDSAPSYGCPEPDGTFKFSVVGKGNVIDPDALSQDVTDADLDRVLSIVRDRIPEIQGDPVSTTVCMWTESEDGHWLIGRHPDSDRVVLGAGCNGRGFRYAPVIGSILADLTEGVDHPELARFDLSRYELDRLHV</sequence>
<organism evidence="6 7">
    <name type="scientific">Rhodococcus wratislaviensis</name>
    <name type="common">Tsukamurella wratislaviensis</name>
    <dbReference type="NCBI Taxonomy" id="44752"/>
    <lineage>
        <taxon>Bacteria</taxon>
        <taxon>Bacillati</taxon>
        <taxon>Actinomycetota</taxon>
        <taxon>Actinomycetes</taxon>
        <taxon>Mycobacteriales</taxon>
        <taxon>Nocardiaceae</taxon>
        <taxon>Rhodococcus</taxon>
    </lineage>
</organism>
<keyword evidence="4" id="KW-0560">Oxidoreductase</keyword>
<evidence type="ECO:0000256" key="1">
    <source>
        <dbReference type="ARBA" id="ARBA00001974"/>
    </source>
</evidence>
<dbReference type="GO" id="GO:0008115">
    <property type="term" value="F:sarcosine oxidase activity"/>
    <property type="evidence" value="ECO:0007669"/>
    <property type="project" value="TreeGrafter"/>
</dbReference>
<dbReference type="Gene3D" id="3.30.9.10">
    <property type="entry name" value="D-Amino Acid Oxidase, subunit A, domain 2"/>
    <property type="match status" value="1"/>
</dbReference>
<keyword evidence="2" id="KW-0285">Flavoprotein</keyword>
<dbReference type="InterPro" id="IPR006076">
    <property type="entry name" value="FAD-dep_OxRdtase"/>
</dbReference>
<evidence type="ECO:0000313" key="7">
    <source>
        <dbReference type="Proteomes" id="UP000287519"/>
    </source>
</evidence>
<gene>
    <name evidence="6" type="ORF">Rhow_000970</name>
</gene>
<dbReference type="Pfam" id="PF01266">
    <property type="entry name" value="DAO"/>
    <property type="match status" value="1"/>
</dbReference>
<evidence type="ECO:0000256" key="4">
    <source>
        <dbReference type="ARBA" id="ARBA00023002"/>
    </source>
</evidence>
<protein>
    <submittedName>
        <fullName evidence="6">Monomeric sarcosine oxidase</fullName>
    </submittedName>
</protein>
<keyword evidence="7" id="KW-1185">Reference proteome</keyword>
<evidence type="ECO:0000256" key="2">
    <source>
        <dbReference type="ARBA" id="ARBA00022630"/>
    </source>
</evidence>
<dbReference type="InterPro" id="IPR045170">
    <property type="entry name" value="MTOX"/>
</dbReference>
<dbReference type="EMBL" id="BHYM01000137">
    <property type="protein sequence ID" value="GCE45010.1"/>
    <property type="molecule type" value="Genomic_DNA"/>
</dbReference>
<comment type="cofactor">
    <cofactor evidence="1">
        <name>FAD</name>
        <dbReference type="ChEBI" id="CHEBI:57692"/>
    </cofactor>
</comment>
<dbReference type="PANTHER" id="PTHR10961">
    <property type="entry name" value="PEROXISOMAL SARCOSINE OXIDASE"/>
    <property type="match status" value="1"/>
</dbReference>
<dbReference type="Proteomes" id="UP000287519">
    <property type="component" value="Unassembled WGS sequence"/>
</dbReference>
<evidence type="ECO:0000313" key="6">
    <source>
        <dbReference type="EMBL" id="GCE45010.1"/>
    </source>
</evidence>
<evidence type="ECO:0000256" key="3">
    <source>
        <dbReference type="ARBA" id="ARBA00022827"/>
    </source>
</evidence>
<accession>A0A402CMZ3</accession>
<dbReference type="SUPFAM" id="SSF51905">
    <property type="entry name" value="FAD/NAD(P)-binding domain"/>
    <property type="match status" value="1"/>
</dbReference>
<keyword evidence="3" id="KW-0274">FAD</keyword>
<evidence type="ECO:0000259" key="5">
    <source>
        <dbReference type="Pfam" id="PF01266"/>
    </source>
</evidence>
<reference evidence="6 7" key="1">
    <citation type="submission" date="2018-11" db="EMBL/GenBank/DDBJ databases">
        <title>Microbial catabolism of amino acid.</title>
        <authorList>
            <person name="Hibi M."/>
            <person name="Ogawa J."/>
        </authorList>
    </citation>
    <scope>NUCLEOTIDE SEQUENCE [LARGE SCALE GENOMIC DNA]</scope>
    <source>
        <strain evidence="6 7">C31-06</strain>
    </source>
</reference>
<dbReference type="AlphaFoldDB" id="A0A402CMZ3"/>
<dbReference type="SUPFAM" id="SSF54373">
    <property type="entry name" value="FAD-linked reductases, C-terminal domain"/>
    <property type="match status" value="1"/>
</dbReference>
<dbReference type="PANTHER" id="PTHR10961:SF7">
    <property type="entry name" value="FAD DEPENDENT OXIDOREDUCTASE DOMAIN-CONTAINING PROTEIN"/>
    <property type="match status" value="1"/>
</dbReference>
<dbReference type="Gene3D" id="3.50.50.60">
    <property type="entry name" value="FAD/NAD(P)-binding domain"/>
    <property type="match status" value="1"/>
</dbReference>
<feature type="domain" description="FAD dependent oxidoreductase" evidence="5">
    <location>
        <begin position="17"/>
        <end position="271"/>
    </location>
</feature>